<evidence type="ECO:0000256" key="1">
    <source>
        <dbReference type="SAM" id="SignalP"/>
    </source>
</evidence>
<organism evidence="2 3">
    <name type="scientific">Pseudocalidococcus azoricus BACA0444</name>
    <dbReference type="NCBI Taxonomy" id="2918990"/>
    <lineage>
        <taxon>Bacteria</taxon>
        <taxon>Bacillati</taxon>
        <taxon>Cyanobacteriota</taxon>
        <taxon>Cyanophyceae</taxon>
        <taxon>Acaryochloridales</taxon>
        <taxon>Thermosynechococcaceae</taxon>
        <taxon>Pseudocalidococcus</taxon>
        <taxon>Pseudocalidococcus azoricus</taxon>
    </lineage>
</organism>
<dbReference type="AlphaFoldDB" id="A0AAE4JVA3"/>
<evidence type="ECO:0000313" key="2">
    <source>
        <dbReference type="EMBL" id="MDS3859781.1"/>
    </source>
</evidence>
<feature type="signal peptide" evidence="1">
    <location>
        <begin position="1"/>
        <end position="21"/>
    </location>
</feature>
<dbReference type="Proteomes" id="UP001268256">
    <property type="component" value="Unassembled WGS sequence"/>
</dbReference>
<reference evidence="3" key="1">
    <citation type="submission" date="2023-07" db="EMBL/GenBank/DDBJ databases">
        <authorList>
            <person name="Luz R."/>
            <person name="Cordeiro R."/>
            <person name="Fonseca A."/>
            <person name="Goncalves V."/>
        </authorList>
    </citation>
    <scope>NUCLEOTIDE SEQUENCE [LARGE SCALE GENOMIC DNA]</scope>
    <source>
        <strain evidence="3">BACA0444</strain>
    </source>
</reference>
<comment type="caution">
    <text evidence="2">The sequence shown here is derived from an EMBL/GenBank/DDBJ whole genome shotgun (WGS) entry which is preliminary data.</text>
</comment>
<keyword evidence="3" id="KW-1185">Reference proteome</keyword>
<proteinExistence type="predicted"/>
<dbReference type="EMBL" id="JAVMIP010000002">
    <property type="protein sequence ID" value="MDS3859781.1"/>
    <property type="molecule type" value="Genomic_DNA"/>
</dbReference>
<accession>A0AAE4JVA3</accession>
<feature type="chain" id="PRO_5042131074" evidence="1">
    <location>
        <begin position="22"/>
        <end position="131"/>
    </location>
</feature>
<keyword evidence="1" id="KW-0732">Signal</keyword>
<sequence>MNKLFSALVLSGFVWMGSASLALSQSAPPPGLSLIGSEDANKLGLTPPQIKGIIQLQKQIHSNIEGILTPPQLQQFQASLSQGATTRDALKSAELNIRQKVRVKNVMEGAIAELKTILTPAQFAEIQTKLQ</sequence>
<evidence type="ECO:0000313" key="3">
    <source>
        <dbReference type="Proteomes" id="UP001268256"/>
    </source>
</evidence>
<dbReference type="RefSeq" id="WP_322877086.1">
    <property type="nucleotide sequence ID" value="NZ_JAVMIP010000002.1"/>
</dbReference>
<gene>
    <name evidence="2" type="ORF">RIF25_03060</name>
</gene>
<protein>
    <submittedName>
        <fullName evidence="2">Uncharacterized protein</fullName>
    </submittedName>
</protein>
<name>A0AAE4JVA3_9CYAN</name>